<feature type="compositionally biased region" description="Low complexity" evidence="11">
    <location>
        <begin position="177"/>
        <end position="190"/>
    </location>
</feature>
<evidence type="ECO:0000256" key="8">
    <source>
        <dbReference type="ARBA" id="ARBA00023170"/>
    </source>
</evidence>
<keyword evidence="5 12" id="KW-1133">Transmembrane helix</keyword>
<keyword evidence="7 10" id="KW-1015">Disulfide bond</keyword>
<organism evidence="15">
    <name type="scientific">Arion vulgaris</name>
    <dbReference type="NCBI Taxonomy" id="1028688"/>
    <lineage>
        <taxon>Eukaryota</taxon>
        <taxon>Metazoa</taxon>
        <taxon>Spiralia</taxon>
        <taxon>Lophotrochozoa</taxon>
        <taxon>Mollusca</taxon>
        <taxon>Gastropoda</taxon>
        <taxon>Heterobranchia</taxon>
        <taxon>Euthyneura</taxon>
        <taxon>Panpulmonata</taxon>
        <taxon>Eupulmonata</taxon>
        <taxon>Stylommatophora</taxon>
        <taxon>Helicina</taxon>
        <taxon>Arionoidea</taxon>
        <taxon>Arionidae</taxon>
        <taxon>Arion</taxon>
    </lineage>
</organism>
<dbReference type="InterPro" id="IPR042235">
    <property type="entry name" value="ZP-C_dom"/>
</dbReference>
<proteinExistence type="predicted"/>
<evidence type="ECO:0000256" key="5">
    <source>
        <dbReference type="ARBA" id="ARBA00022989"/>
    </source>
</evidence>
<keyword evidence="2 12" id="KW-0812">Transmembrane</keyword>
<comment type="caution">
    <text evidence="10">Lacks conserved residue(s) required for the propagation of feature annotation.</text>
</comment>
<dbReference type="InterPro" id="IPR001507">
    <property type="entry name" value="ZP_dom"/>
</dbReference>
<dbReference type="SMART" id="SM00241">
    <property type="entry name" value="ZP"/>
    <property type="match status" value="1"/>
</dbReference>
<feature type="transmembrane region" description="Helical" evidence="12">
    <location>
        <begin position="734"/>
        <end position="752"/>
    </location>
</feature>
<dbReference type="InterPro" id="IPR001190">
    <property type="entry name" value="SRCR"/>
</dbReference>
<dbReference type="PRINTS" id="PR00258">
    <property type="entry name" value="SPERACTRCPTR"/>
</dbReference>
<dbReference type="InterPro" id="IPR036772">
    <property type="entry name" value="SRCR-like_dom_sf"/>
</dbReference>
<evidence type="ECO:0000256" key="3">
    <source>
        <dbReference type="ARBA" id="ARBA00022729"/>
    </source>
</evidence>
<keyword evidence="8" id="KW-0675">Receptor</keyword>
<evidence type="ECO:0000256" key="12">
    <source>
        <dbReference type="SAM" id="Phobius"/>
    </source>
</evidence>
<feature type="region of interest" description="Disordered" evidence="11">
    <location>
        <begin position="167"/>
        <end position="190"/>
    </location>
</feature>
<keyword evidence="3" id="KW-0732">Signal</keyword>
<feature type="non-terminal residue" evidence="15">
    <location>
        <position position="1"/>
    </location>
</feature>
<evidence type="ECO:0000256" key="2">
    <source>
        <dbReference type="ARBA" id="ARBA00022692"/>
    </source>
</evidence>
<sequence>VYVCDQKSQNVKQQVPPMQEQMKRLLGMPKDFTSLVIMQKLYALPLCLLLLLWIPPAKAVQVTNIRLMNGTNASVRVGRIEIQVINNNTWGSICDDSWDSNDAIVACRMLLYFNGGTAVTDTRYGTGSFTFLMDDTSCTGDEASLSECMSSQNSDCSRGSDNEAGVECNENLAPGQSSSTRAPTTTAPGTIISGNCQTSPTVRLYSKQETNGTGYVEVLQTGTVSNWGFVCDDSWSSEAARIACAQMCYPTNYIAKPGIPAEYEQKPPTPNIILDNVNCFGNETTLQDCPHNAWNVQNCISGELAGVQCVAAPFLPPAAPVPDLICGEGKIIAQFSRARDINLEAKHLSVFNQPNCPDVTKSTTNDFVSIIIPVDKCGTTVTRNGTHIIYFNEIKYDFTSQEDAITRVNIYRVDVTCYLPVDVEVTNRIEPVTQAVTQSSIGNFQVSLLVYRNDSFTVPATENPVQIPLGEYLNVAFTMEEYDPNLKLVVTDCVTSPTGDFGSPPLKVLFADKCSQEDTLSFYPLSNFRFGFRFKPFKFVGYDILYIRCNATICLASANTQECDRTCQNTKPNVTITTGRRKRSSNAYSASATSPAIILYDPYASGPNFGNFVYATAKTETQLVTGSNYPVSVQNTTLQNIVVTTSRSQQQSEKATSKQPQREVSTASNQQQGKEIATSKTQQQEKSTKQQEEETTTSKTPQHEKLTTSKSNQQNQTRPTIRNASVADDNASHIIYSHTLLLFMILLTILLSM</sequence>
<dbReference type="SMART" id="SM00202">
    <property type="entry name" value="SR"/>
    <property type="match status" value="2"/>
</dbReference>
<evidence type="ECO:0000256" key="10">
    <source>
        <dbReference type="PROSITE-ProRule" id="PRU00196"/>
    </source>
</evidence>
<keyword evidence="6 12" id="KW-0472">Membrane</keyword>
<dbReference type="SUPFAM" id="SSF56487">
    <property type="entry name" value="SRCR-like"/>
    <property type="match status" value="2"/>
</dbReference>
<protein>
    <recommendedName>
        <fullName evidence="16">SRCR domain-containing protein</fullName>
    </recommendedName>
</protein>
<feature type="domain" description="ZP" evidence="14">
    <location>
        <begin position="325"/>
        <end position="570"/>
    </location>
</feature>
<reference evidence="15" key="1">
    <citation type="submission" date="2014-12" db="EMBL/GenBank/DDBJ databases">
        <title>Insight into the proteome of Arion vulgaris.</title>
        <authorList>
            <person name="Aradska J."/>
            <person name="Bulat T."/>
            <person name="Smidak R."/>
            <person name="Sarate P."/>
            <person name="Gangsoo J."/>
            <person name="Sialana F."/>
            <person name="Bilban M."/>
            <person name="Lubec G."/>
        </authorList>
    </citation>
    <scope>NUCLEOTIDE SEQUENCE</scope>
    <source>
        <tissue evidence="15">Skin</tissue>
    </source>
</reference>
<dbReference type="Pfam" id="PF00530">
    <property type="entry name" value="SRCR"/>
    <property type="match status" value="2"/>
</dbReference>
<gene>
    <name evidence="15" type="primary">ORF32479</name>
</gene>
<evidence type="ECO:0000256" key="7">
    <source>
        <dbReference type="ARBA" id="ARBA00023157"/>
    </source>
</evidence>
<feature type="non-terminal residue" evidence="15">
    <location>
        <position position="753"/>
    </location>
</feature>
<feature type="disulfide bond" evidence="10">
    <location>
        <begin position="107"/>
        <end position="168"/>
    </location>
</feature>
<dbReference type="Gene3D" id="2.60.40.4100">
    <property type="entry name" value="Zona pellucida, ZP-C domain"/>
    <property type="match status" value="1"/>
</dbReference>
<evidence type="ECO:0000256" key="6">
    <source>
        <dbReference type="ARBA" id="ARBA00023136"/>
    </source>
</evidence>
<dbReference type="PANTHER" id="PTHR48071:SF28">
    <property type="entry name" value="SRCR DOMAIN-CONTAINING PROTEIN"/>
    <property type="match status" value="1"/>
</dbReference>
<dbReference type="FunFam" id="3.10.250.10:FF:000016">
    <property type="entry name" value="Scavenger receptor cysteine-rich protein type 12"/>
    <property type="match status" value="1"/>
</dbReference>
<evidence type="ECO:0000259" key="13">
    <source>
        <dbReference type="PROSITE" id="PS50287"/>
    </source>
</evidence>
<dbReference type="InterPro" id="IPR055355">
    <property type="entry name" value="ZP-C"/>
</dbReference>
<feature type="disulfide bond" evidence="10">
    <location>
        <begin position="279"/>
        <end position="289"/>
    </location>
</feature>
<feature type="compositionally biased region" description="Polar residues" evidence="11">
    <location>
        <begin position="708"/>
        <end position="723"/>
    </location>
</feature>
<feature type="domain" description="SRCR" evidence="13">
    <location>
        <begin position="202"/>
        <end position="310"/>
    </location>
</feature>
<dbReference type="AlphaFoldDB" id="A0A0B6YQ29"/>
<name>A0A0B6YQ29_9EUPU</name>
<dbReference type="PANTHER" id="PTHR48071">
    <property type="entry name" value="SRCR DOMAIN-CONTAINING PROTEIN"/>
    <property type="match status" value="1"/>
</dbReference>
<dbReference type="Pfam" id="PF23344">
    <property type="entry name" value="ZP-N"/>
    <property type="match status" value="1"/>
</dbReference>
<dbReference type="PROSITE" id="PS50287">
    <property type="entry name" value="SRCR_2"/>
    <property type="match status" value="2"/>
</dbReference>
<evidence type="ECO:0008006" key="16">
    <source>
        <dbReference type="Google" id="ProtNLM"/>
    </source>
</evidence>
<keyword evidence="4" id="KW-0677">Repeat</keyword>
<feature type="compositionally biased region" description="Polar residues" evidence="11">
    <location>
        <begin position="645"/>
        <end position="673"/>
    </location>
</feature>
<feature type="domain" description="SRCR" evidence="13">
    <location>
        <begin position="65"/>
        <end position="169"/>
    </location>
</feature>
<keyword evidence="9" id="KW-0325">Glycoprotein</keyword>
<dbReference type="Gene3D" id="2.60.40.3210">
    <property type="entry name" value="Zona pellucida, ZP-N domain"/>
    <property type="match status" value="1"/>
</dbReference>
<evidence type="ECO:0000256" key="11">
    <source>
        <dbReference type="SAM" id="MobiDB-lite"/>
    </source>
</evidence>
<dbReference type="PROSITE" id="PS51034">
    <property type="entry name" value="ZP_2"/>
    <property type="match status" value="1"/>
</dbReference>
<feature type="region of interest" description="Disordered" evidence="11">
    <location>
        <begin position="645"/>
        <end position="724"/>
    </location>
</feature>
<accession>A0A0B6YQ29</accession>
<dbReference type="Gene3D" id="3.10.250.10">
    <property type="entry name" value="SRCR-like domain"/>
    <property type="match status" value="2"/>
</dbReference>
<evidence type="ECO:0000256" key="1">
    <source>
        <dbReference type="ARBA" id="ARBA00004167"/>
    </source>
</evidence>
<dbReference type="GO" id="GO:0016020">
    <property type="term" value="C:membrane"/>
    <property type="evidence" value="ECO:0007669"/>
    <property type="project" value="UniProtKB-SubCell"/>
</dbReference>
<dbReference type="Pfam" id="PF00100">
    <property type="entry name" value="Zona_pellucida"/>
    <property type="match status" value="1"/>
</dbReference>
<evidence type="ECO:0000256" key="9">
    <source>
        <dbReference type="ARBA" id="ARBA00023180"/>
    </source>
</evidence>
<evidence type="ECO:0000313" key="15">
    <source>
        <dbReference type="EMBL" id="CEK58262.1"/>
    </source>
</evidence>
<dbReference type="EMBL" id="HACG01011397">
    <property type="protein sequence ID" value="CEK58262.1"/>
    <property type="molecule type" value="Transcribed_RNA"/>
</dbReference>
<evidence type="ECO:0000259" key="14">
    <source>
        <dbReference type="PROSITE" id="PS51034"/>
    </source>
</evidence>
<dbReference type="InterPro" id="IPR055356">
    <property type="entry name" value="ZP-N"/>
</dbReference>
<comment type="subcellular location">
    <subcellularLocation>
        <location evidence="1">Membrane</location>
        <topology evidence="1">Single-pass membrane protein</topology>
    </subcellularLocation>
</comment>
<feature type="disulfide bond" evidence="10">
    <location>
        <begin position="138"/>
        <end position="148"/>
    </location>
</feature>
<evidence type="ECO:0000256" key="4">
    <source>
        <dbReference type="ARBA" id="ARBA00022737"/>
    </source>
</evidence>
<dbReference type="FunFam" id="3.10.250.10:FF:000007">
    <property type="entry name" value="Soluble scavenger receptor cysteine-rich domain-containing protein SSC5D"/>
    <property type="match status" value="1"/>
</dbReference>